<dbReference type="InterPro" id="IPR045076">
    <property type="entry name" value="MutS"/>
</dbReference>
<keyword evidence="3" id="KW-0238">DNA-binding</keyword>
<dbReference type="GO" id="GO:0005524">
    <property type="term" value="F:ATP binding"/>
    <property type="evidence" value="ECO:0007669"/>
    <property type="project" value="UniProtKB-KW"/>
</dbReference>
<evidence type="ECO:0000256" key="3">
    <source>
        <dbReference type="ARBA" id="ARBA00023125"/>
    </source>
</evidence>
<comment type="caution">
    <text evidence="6">The sequence shown here is derived from an EMBL/GenBank/DDBJ whole genome shotgun (WGS) entry which is preliminary data.</text>
</comment>
<dbReference type="Pfam" id="PF00488">
    <property type="entry name" value="MutS_V"/>
    <property type="match status" value="1"/>
</dbReference>
<keyword evidence="4" id="KW-1133">Transmembrane helix</keyword>
<sequence length="529" mass="60582">MLKSKNKFLHQLRAQAGKLKKDYFDFRKIENFFLLNNNNGNHQIISDKTCQDLDLDEVFMFLDRTTSAVGQQVLYKTLRTIPKNKTRTDRFERIIRIFEQNPAIVDILLPELALLSKKEAYHISSLFLGKHIQKPGWFLIIPLLSLLALLSVILSFFHPQFIILLLVLLSVNFSFHYWNKVNIYQYSSSLPELLRLNRVAKNILSTEALNDAEKDVQASVRKMDALGSRMFIFKLEEKLQSEAGQLVEYLLELLKALLLIEPLMLFHILKQIDLIRDDIRQIFEYVGNIDVAMSIYFLRKDLDYFCKPTISADAKHIKASSVYHPLIFKSVPNTMESQSALLTGSNMSGKTTFIRTIGINTITAQTINTCFAQEFTIPILRVHSAIRITDDLLSEKSYYFEEVLTIRDLLKESTSGHANLFLLDEMFKGTNTVERIASAKAVLTYLNKGPNITIAATHDLELAELLKDEFSVYHFTEILEGGKITFDYRIKPGVLRETNAIRILALNNYPAEVVTEATLLADSILKNKI</sequence>
<dbReference type="PANTHER" id="PTHR11361">
    <property type="entry name" value="DNA MISMATCH REPAIR PROTEIN MUTS FAMILY MEMBER"/>
    <property type="match status" value="1"/>
</dbReference>
<dbReference type="InterPro" id="IPR000432">
    <property type="entry name" value="DNA_mismatch_repair_MutS_C"/>
</dbReference>
<dbReference type="PANTHER" id="PTHR11361:SF152">
    <property type="entry name" value="DNA MISMATCH REPAIR PROTEIN"/>
    <property type="match status" value="1"/>
</dbReference>
<protein>
    <submittedName>
        <fullName evidence="6">DNA mismatch repair protein MutS</fullName>
    </submittedName>
</protein>
<evidence type="ECO:0000256" key="2">
    <source>
        <dbReference type="ARBA" id="ARBA00022840"/>
    </source>
</evidence>
<organism evidence="6 7">
    <name type="scientific">Dyadobacter luteus</name>
    <dbReference type="NCBI Taxonomy" id="2259619"/>
    <lineage>
        <taxon>Bacteria</taxon>
        <taxon>Pseudomonadati</taxon>
        <taxon>Bacteroidota</taxon>
        <taxon>Cytophagia</taxon>
        <taxon>Cytophagales</taxon>
        <taxon>Spirosomataceae</taxon>
        <taxon>Dyadobacter</taxon>
    </lineage>
</organism>
<dbReference type="GO" id="GO:0140664">
    <property type="term" value="F:ATP-dependent DNA damage sensor activity"/>
    <property type="evidence" value="ECO:0007669"/>
    <property type="project" value="InterPro"/>
</dbReference>
<feature type="domain" description="DNA mismatch repair proteins mutS family" evidence="5">
    <location>
        <begin position="337"/>
        <end position="522"/>
    </location>
</feature>
<keyword evidence="2" id="KW-0067">ATP-binding</keyword>
<evidence type="ECO:0000313" key="7">
    <source>
        <dbReference type="Proteomes" id="UP000256373"/>
    </source>
</evidence>
<keyword evidence="7" id="KW-1185">Reference proteome</keyword>
<feature type="transmembrane region" description="Helical" evidence="4">
    <location>
        <begin position="160"/>
        <end position="178"/>
    </location>
</feature>
<proteinExistence type="predicted"/>
<keyword evidence="1" id="KW-0547">Nucleotide-binding</keyword>
<dbReference type="SUPFAM" id="SSF52540">
    <property type="entry name" value="P-loop containing nucleoside triphosphate hydrolases"/>
    <property type="match status" value="1"/>
</dbReference>
<dbReference type="InterPro" id="IPR027417">
    <property type="entry name" value="P-loop_NTPase"/>
</dbReference>
<evidence type="ECO:0000313" key="6">
    <source>
        <dbReference type="EMBL" id="REA60910.1"/>
    </source>
</evidence>
<dbReference type="GO" id="GO:0005829">
    <property type="term" value="C:cytosol"/>
    <property type="evidence" value="ECO:0007669"/>
    <property type="project" value="TreeGrafter"/>
</dbReference>
<feature type="transmembrane region" description="Helical" evidence="4">
    <location>
        <begin position="136"/>
        <end position="154"/>
    </location>
</feature>
<dbReference type="GO" id="GO:0030983">
    <property type="term" value="F:mismatched DNA binding"/>
    <property type="evidence" value="ECO:0007669"/>
    <property type="project" value="InterPro"/>
</dbReference>
<dbReference type="GO" id="GO:0006298">
    <property type="term" value="P:mismatch repair"/>
    <property type="evidence" value="ECO:0007669"/>
    <property type="project" value="InterPro"/>
</dbReference>
<keyword evidence="4" id="KW-0812">Transmembrane</keyword>
<dbReference type="OrthoDB" id="9802448at2"/>
<accession>A0A3D8YAS5</accession>
<reference evidence="6 7" key="1">
    <citation type="submission" date="2018-07" db="EMBL/GenBank/DDBJ databases">
        <title>Dyadobacter roseus sp. nov., isolated from rose rhizosphere soil.</title>
        <authorList>
            <person name="Chen L."/>
        </authorList>
    </citation>
    <scope>NUCLEOTIDE SEQUENCE [LARGE SCALE GENOMIC DNA]</scope>
    <source>
        <strain evidence="6 7">RS19</strain>
    </source>
</reference>
<dbReference type="SMART" id="SM00534">
    <property type="entry name" value="MUTSac"/>
    <property type="match status" value="1"/>
</dbReference>
<evidence type="ECO:0000256" key="4">
    <source>
        <dbReference type="SAM" id="Phobius"/>
    </source>
</evidence>
<dbReference type="RefSeq" id="WP_115831432.1">
    <property type="nucleotide sequence ID" value="NZ_QNUL01000009.1"/>
</dbReference>
<dbReference type="AlphaFoldDB" id="A0A3D8YAS5"/>
<evidence type="ECO:0000256" key="1">
    <source>
        <dbReference type="ARBA" id="ARBA00022741"/>
    </source>
</evidence>
<dbReference type="EMBL" id="QNUL01000009">
    <property type="protein sequence ID" value="REA60910.1"/>
    <property type="molecule type" value="Genomic_DNA"/>
</dbReference>
<dbReference type="Gene3D" id="3.40.50.300">
    <property type="entry name" value="P-loop containing nucleotide triphosphate hydrolases"/>
    <property type="match status" value="1"/>
</dbReference>
<keyword evidence="4" id="KW-0472">Membrane</keyword>
<gene>
    <name evidence="6" type="ORF">DSL64_13495</name>
</gene>
<name>A0A3D8YAS5_9BACT</name>
<evidence type="ECO:0000259" key="5">
    <source>
        <dbReference type="SMART" id="SM00534"/>
    </source>
</evidence>
<dbReference type="Proteomes" id="UP000256373">
    <property type="component" value="Unassembled WGS sequence"/>
</dbReference>